<proteinExistence type="predicted"/>
<dbReference type="EMBL" id="JAIWYP010000004">
    <property type="protein sequence ID" value="KAH3843871.1"/>
    <property type="molecule type" value="Genomic_DNA"/>
</dbReference>
<organism evidence="1 2">
    <name type="scientific">Dreissena polymorpha</name>
    <name type="common">Zebra mussel</name>
    <name type="synonym">Mytilus polymorpha</name>
    <dbReference type="NCBI Taxonomy" id="45954"/>
    <lineage>
        <taxon>Eukaryota</taxon>
        <taxon>Metazoa</taxon>
        <taxon>Spiralia</taxon>
        <taxon>Lophotrochozoa</taxon>
        <taxon>Mollusca</taxon>
        <taxon>Bivalvia</taxon>
        <taxon>Autobranchia</taxon>
        <taxon>Heteroconchia</taxon>
        <taxon>Euheterodonta</taxon>
        <taxon>Imparidentia</taxon>
        <taxon>Neoheterodontei</taxon>
        <taxon>Myida</taxon>
        <taxon>Dreissenoidea</taxon>
        <taxon>Dreissenidae</taxon>
        <taxon>Dreissena</taxon>
    </lineage>
</organism>
<accession>A0A9D4QU99</accession>
<sequence length="233" mass="26139">MIRLQLEIYNSILQLQDWDTLQWGNQDQAPPGNIQLHITAAGLGYFTVGKSGSGSTWKYTTAYYSCRIGILYSGEIRIRLHLEIYNSILQLQDWDTLQWGNQNQAQTGNIQLHITAAGLGYFTVGKSGSGSNWIYTTPYYSCRNGILYSGKSGSGSKWKYTTSYYSCRIGILYSVEIRIRLQLEIYNCILQLQDWDTLQWGNQDQAPPGNIQLHITDAGLGYFTVGKSGSGST</sequence>
<gene>
    <name evidence="1" type="ORF">DPMN_117404</name>
</gene>
<protein>
    <submittedName>
        <fullName evidence="1">Uncharacterized protein</fullName>
    </submittedName>
</protein>
<evidence type="ECO:0000313" key="1">
    <source>
        <dbReference type="EMBL" id="KAH3843871.1"/>
    </source>
</evidence>
<keyword evidence="2" id="KW-1185">Reference proteome</keyword>
<dbReference type="Proteomes" id="UP000828390">
    <property type="component" value="Unassembled WGS sequence"/>
</dbReference>
<reference evidence="1" key="2">
    <citation type="submission" date="2020-11" db="EMBL/GenBank/DDBJ databases">
        <authorList>
            <person name="McCartney M.A."/>
            <person name="Auch B."/>
            <person name="Kono T."/>
            <person name="Mallez S."/>
            <person name="Becker A."/>
            <person name="Gohl D.M."/>
            <person name="Silverstein K.A.T."/>
            <person name="Koren S."/>
            <person name="Bechman K.B."/>
            <person name="Herman A."/>
            <person name="Abrahante J.E."/>
            <person name="Garbe J."/>
        </authorList>
    </citation>
    <scope>NUCLEOTIDE SEQUENCE</scope>
    <source>
        <strain evidence="1">Duluth1</strain>
        <tissue evidence="1">Whole animal</tissue>
    </source>
</reference>
<comment type="caution">
    <text evidence="1">The sequence shown here is derived from an EMBL/GenBank/DDBJ whole genome shotgun (WGS) entry which is preliminary data.</text>
</comment>
<name>A0A9D4QU99_DREPO</name>
<evidence type="ECO:0000313" key="2">
    <source>
        <dbReference type="Proteomes" id="UP000828390"/>
    </source>
</evidence>
<reference evidence="1" key="1">
    <citation type="journal article" date="2019" name="bioRxiv">
        <title>The Genome of the Zebra Mussel, Dreissena polymorpha: A Resource for Invasive Species Research.</title>
        <authorList>
            <person name="McCartney M.A."/>
            <person name="Auch B."/>
            <person name="Kono T."/>
            <person name="Mallez S."/>
            <person name="Zhang Y."/>
            <person name="Obille A."/>
            <person name="Becker A."/>
            <person name="Abrahante J.E."/>
            <person name="Garbe J."/>
            <person name="Badalamenti J.P."/>
            <person name="Herman A."/>
            <person name="Mangelson H."/>
            <person name="Liachko I."/>
            <person name="Sullivan S."/>
            <person name="Sone E.D."/>
            <person name="Koren S."/>
            <person name="Silverstein K.A.T."/>
            <person name="Beckman K.B."/>
            <person name="Gohl D.M."/>
        </authorList>
    </citation>
    <scope>NUCLEOTIDE SEQUENCE</scope>
    <source>
        <strain evidence="1">Duluth1</strain>
        <tissue evidence="1">Whole animal</tissue>
    </source>
</reference>
<dbReference type="AlphaFoldDB" id="A0A9D4QU99"/>